<dbReference type="AlphaFoldDB" id="A0A1S3ICW7"/>
<evidence type="ECO:0000313" key="3">
    <source>
        <dbReference type="Proteomes" id="UP000085678"/>
    </source>
</evidence>
<evidence type="ECO:0000313" key="4">
    <source>
        <dbReference type="RefSeq" id="XP_013396077.1"/>
    </source>
</evidence>
<dbReference type="STRING" id="7574.A0A1S3ICW7"/>
<dbReference type="InParanoid" id="A0A1S3ICW7"/>
<protein>
    <submittedName>
        <fullName evidence="4">N-terminal EF-hand calcium-binding protein 1-like</fullName>
    </submittedName>
</protein>
<dbReference type="InterPro" id="IPR011992">
    <property type="entry name" value="EF-hand-dom_pair"/>
</dbReference>
<dbReference type="GO" id="GO:0005737">
    <property type="term" value="C:cytoplasm"/>
    <property type="evidence" value="ECO:0007669"/>
    <property type="project" value="TreeGrafter"/>
</dbReference>
<feature type="domain" description="EF-hand" evidence="2">
    <location>
        <begin position="6"/>
        <end position="41"/>
    </location>
</feature>
<name>A0A1S3ICW7_LINAN</name>
<dbReference type="GO" id="GO:0005509">
    <property type="term" value="F:calcium ion binding"/>
    <property type="evidence" value="ECO:0007669"/>
    <property type="project" value="InterPro"/>
</dbReference>
<dbReference type="InterPro" id="IPR018247">
    <property type="entry name" value="EF_Hand_1_Ca_BS"/>
</dbReference>
<reference evidence="4" key="1">
    <citation type="submission" date="2025-08" db="UniProtKB">
        <authorList>
            <consortium name="RefSeq"/>
        </authorList>
    </citation>
    <scope>IDENTIFICATION</scope>
    <source>
        <tissue evidence="4">Gonads</tissue>
    </source>
</reference>
<evidence type="ECO:0000256" key="1">
    <source>
        <dbReference type="ARBA" id="ARBA00022837"/>
    </source>
</evidence>
<dbReference type="PROSITE" id="PS50222">
    <property type="entry name" value="EF_HAND_2"/>
    <property type="match status" value="1"/>
</dbReference>
<sequence length="194" mass="21640">MAEQEKGMSIFLDVFRRADKNDDGALSLEEFGAFFADGVITDEELGNLFRDIDTHKTNNLDTGELCTYFSHHLGPFKEMFGALEDLNHSMTKALNQSAQQYPTASFIEQFVSRFLMREMLNQLVAVQKPVETASDFIDEKAIKERSGISQASVSVDVQGETPGAVPGWLGRRARRQYSSQYSTGSEGVPAVDLW</sequence>
<organism evidence="3 4">
    <name type="scientific">Lingula anatina</name>
    <name type="common">Brachiopod</name>
    <name type="synonym">Lingula unguis</name>
    <dbReference type="NCBI Taxonomy" id="7574"/>
    <lineage>
        <taxon>Eukaryota</taxon>
        <taxon>Metazoa</taxon>
        <taxon>Spiralia</taxon>
        <taxon>Lophotrochozoa</taxon>
        <taxon>Brachiopoda</taxon>
        <taxon>Linguliformea</taxon>
        <taxon>Lingulata</taxon>
        <taxon>Lingulida</taxon>
        <taxon>Linguloidea</taxon>
        <taxon>Lingulidae</taxon>
        <taxon>Lingula</taxon>
    </lineage>
</organism>
<gene>
    <name evidence="4" type="primary">LOC106163112</name>
</gene>
<dbReference type="InterPro" id="IPR002048">
    <property type="entry name" value="EF_hand_dom"/>
</dbReference>
<keyword evidence="3" id="KW-1185">Reference proteome</keyword>
<dbReference type="PANTHER" id="PTHR12178:SF10">
    <property type="entry name" value="N-TERMINAL EF-HAND CALCIUM-BINDING PROTEIN 1-LIKE ISOFORM X1"/>
    <property type="match status" value="1"/>
</dbReference>
<dbReference type="PANTHER" id="PTHR12178">
    <property type="entry name" value="EF-HAND DOMAIN-CONTAINING PROTEIN"/>
    <property type="match status" value="1"/>
</dbReference>
<dbReference type="SUPFAM" id="SSF47473">
    <property type="entry name" value="EF-hand"/>
    <property type="match status" value="1"/>
</dbReference>
<dbReference type="GO" id="GO:0042984">
    <property type="term" value="P:regulation of amyloid precursor protein biosynthetic process"/>
    <property type="evidence" value="ECO:0007669"/>
    <property type="project" value="TreeGrafter"/>
</dbReference>
<dbReference type="Proteomes" id="UP000085678">
    <property type="component" value="Unplaced"/>
</dbReference>
<dbReference type="InterPro" id="IPR039862">
    <property type="entry name" value="NECAB1/2/3"/>
</dbReference>
<proteinExistence type="predicted"/>
<dbReference type="PROSITE" id="PS00018">
    <property type="entry name" value="EF_HAND_1"/>
    <property type="match status" value="1"/>
</dbReference>
<dbReference type="KEGG" id="lak:106163112"/>
<dbReference type="Pfam" id="PF13202">
    <property type="entry name" value="EF-hand_5"/>
    <property type="match status" value="1"/>
</dbReference>
<dbReference type="GeneID" id="106163112"/>
<dbReference type="Gene3D" id="1.10.238.10">
    <property type="entry name" value="EF-hand"/>
    <property type="match status" value="1"/>
</dbReference>
<accession>A0A1S3ICW7</accession>
<dbReference type="SMART" id="SM00054">
    <property type="entry name" value="EFh"/>
    <property type="match status" value="2"/>
</dbReference>
<dbReference type="OrthoDB" id="289247at2759"/>
<evidence type="ECO:0000259" key="2">
    <source>
        <dbReference type="PROSITE" id="PS50222"/>
    </source>
</evidence>
<keyword evidence="1" id="KW-0106">Calcium</keyword>
<dbReference type="RefSeq" id="XP_013396077.1">
    <property type="nucleotide sequence ID" value="XM_013540623.1"/>
</dbReference>